<dbReference type="PANTHER" id="PTHR33237:SF4">
    <property type="entry name" value="F14O23.12"/>
    <property type="match status" value="1"/>
</dbReference>
<evidence type="ECO:0000313" key="2">
    <source>
        <dbReference type="Proteomes" id="UP001642487"/>
    </source>
</evidence>
<proteinExistence type="predicted"/>
<accession>A0ABP0Y165</accession>
<name>A0ABP0Y165_9ROSI</name>
<dbReference type="Proteomes" id="UP001642487">
    <property type="component" value="Chromosome 11"/>
</dbReference>
<sequence>MARQLQMMHPSQGTAQIGMAGVSLLLCAFALFMCASHARKWRRHWNACLDYGYEFEDPVIELNQEATVVTTQRVNACVVNAAESENVNDEMFFSREQQAAIWQKNILMGGKCQLPDFSGVILYDPSGNAITPAKTQPPLLTWK</sequence>
<keyword evidence="2" id="KW-1185">Reference proteome</keyword>
<dbReference type="PANTHER" id="PTHR33237">
    <property type="entry name" value="F2P16.13 PROTEIN-RELATED"/>
    <property type="match status" value="1"/>
</dbReference>
<organism evidence="1 2">
    <name type="scientific">Citrullus colocynthis</name>
    <name type="common">colocynth</name>
    <dbReference type="NCBI Taxonomy" id="252529"/>
    <lineage>
        <taxon>Eukaryota</taxon>
        <taxon>Viridiplantae</taxon>
        <taxon>Streptophyta</taxon>
        <taxon>Embryophyta</taxon>
        <taxon>Tracheophyta</taxon>
        <taxon>Spermatophyta</taxon>
        <taxon>Magnoliopsida</taxon>
        <taxon>eudicotyledons</taxon>
        <taxon>Gunneridae</taxon>
        <taxon>Pentapetalae</taxon>
        <taxon>rosids</taxon>
        <taxon>fabids</taxon>
        <taxon>Cucurbitales</taxon>
        <taxon>Cucurbitaceae</taxon>
        <taxon>Benincaseae</taxon>
        <taxon>Citrullus</taxon>
    </lineage>
</organism>
<dbReference type="EMBL" id="OZ021745">
    <property type="protein sequence ID" value="CAK9313465.1"/>
    <property type="molecule type" value="Genomic_DNA"/>
</dbReference>
<gene>
    <name evidence="1" type="ORF">CITCOLO1_LOCUS5181</name>
</gene>
<evidence type="ECO:0000313" key="1">
    <source>
        <dbReference type="EMBL" id="CAK9313465.1"/>
    </source>
</evidence>
<reference evidence="1 2" key="1">
    <citation type="submission" date="2024-03" db="EMBL/GenBank/DDBJ databases">
        <authorList>
            <person name="Gkanogiannis A."/>
            <person name="Becerra Lopez-Lavalle L."/>
        </authorList>
    </citation>
    <scope>NUCLEOTIDE SEQUENCE [LARGE SCALE GENOMIC DNA]</scope>
</reference>
<protein>
    <submittedName>
        <fullName evidence="1">Uncharacterized protein</fullName>
    </submittedName>
</protein>